<protein>
    <submittedName>
        <fullName evidence="1">Uncharacterized protein</fullName>
    </submittedName>
</protein>
<dbReference type="SUPFAM" id="SSF52058">
    <property type="entry name" value="L domain-like"/>
    <property type="match status" value="1"/>
</dbReference>
<name>A0A165BJY3_EXIGL</name>
<sequence>MSAPVDGLTILTDAAVAASRSLSGSRRSRAFAASRSACFETALRQRRIECSETNPFLDLPAIILATLVNENTRVNLSRVCQRLRRFVRDLPEVYETITLDPASSSRQSASPQHLTAVVQLTPHTPIRYLTIRLGDTMSDTWFEGVCHLVEATLSRVQDLTLELPGTFDSPVFTRALKGPAQRLASLSLKRAEPYLPPSDPDRPDIRGTAWDFERFFVDGARRLTHCVSDVDIFQAPSNKLSNLRTLVISSISRFNRAKDIDDLLAFLPNLEELSVRLCAVRRLRHLQEEPLAPCAFFTVHRKLRYLRVERLRGTACSLVTLCAVLGCVQIVAIEPVPDWLPHSGSWPCSDICNALPIISSISVGSALCEYVCRRTIKDKPIRVLRGMSGKFGGRNLRDVLDMPTLPHLTTLSFHEFFWTRGSDTPFPALPNLRRLRIMLASCREYGTTFDGTLDPARPSILQTWSTEWDLPALRTIHLSFFPNSLCYNTSKADCTCLRPTMSVALSDVCSFASAPMRWSGGQCEALRLSGVSIVDVDAEKYLSTLYTLFQDITITEQYEPESCDVSTEVWKGSPLSIFQNPLVTSS</sequence>
<organism evidence="1 2">
    <name type="scientific">Exidia glandulosa HHB12029</name>
    <dbReference type="NCBI Taxonomy" id="1314781"/>
    <lineage>
        <taxon>Eukaryota</taxon>
        <taxon>Fungi</taxon>
        <taxon>Dikarya</taxon>
        <taxon>Basidiomycota</taxon>
        <taxon>Agaricomycotina</taxon>
        <taxon>Agaricomycetes</taxon>
        <taxon>Auriculariales</taxon>
        <taxon>Exidiaceae</taxon>
        <taxon>Exidia</taxon>
    </lineage>
</organism>
<accession>A0A165BJY3</accession>
<dbReference type="Gene3D" id="3.80.10.10">
    <property type="entry name" value="Ribonuclease Inhibitor"/>
    <property type="match status" value="1"/>
</dbReference>
<proteinExistence type="predicted"/>
<dbReference type="InParanoid" id="A0A165BJY3"/>
<evidence type="ECO:0000313" key="1">
    <source>
        <dbReference type="EMBL" id="KZV80786.1"/>
    </source>
</evidence>
<dbReference type="InterPro" id="IPR032675">
    <property type="entry name" value="LRR_dom_sf"/>
</dbReference>
<gene>
    <name evidence="1" type="ORF">EXIGLDRAFT_780570</name>
</gene>
<dbReference type="AlphaFoldDB" id="A0A165BJY3"/>
<dbReference type="EMBL" id="KV426451">
    <property type="protein sequence ID" value="KZV80786.1"/>
    <property type="molecule type" value="Genomic_DNA"/>
</dbReference>
<keyword evidence="2" id="KW-1185">Reference proteome</keyword>
<reference evidence="1 2" key="1">
    <citation type="journal article" date="2016" name="Mol. Biol. Evol.">
        <title>Comparative Genomics of Early-Diverging Mushroom-Forming Fungi Provides Insights into the Origins of Lignocellulose Decay Capabilities.</title>
        <authorList>
            <person name="Nagy L.G."/>
            <person name="Riley R."/>
            <person name="Tritt A."/>
            <person name="Adam C."/>
            <person name="Daum C."/>
            <person name="Floudas D."/>
            <person name="Sun H."/>
            <person name="Yadav J.S."/>
            <person name="Pangilinan J."/>
            <person name="Larsson K.H."/>
            <person name="Matsuura K."/>
            <person name="Barry K."/>
            <person name="Labutti K."/>
            <person name="Kuo R."/>
            <person name="Ohm R.A."/>
            <person name="Bhattacharya S.S."/>
            <person name="Shirouzu T."/>
            <person name="Yoshinaga Y."/>
            <person name="Martin F.M."/>
            <person name="Grigoriev I.V."/>
            <person name="Hibbett D.S."/>
        </authorList>
    </citation>
    <scope>NUCLEOTIDE SEQUENCE [LARGE SCALE GENOMIC DNA]</scope>
    <source>
        <strain evidence="1 2">HHB12029</strain>
    </source>
</reference>
<dbReference type="Proteomes" id="UP000077266">
    <property type="component" value="Unassembled WGS sequence"/>
</dbReference>
<evidence type="ECO:0000313" key="2">
    <source>
        <dbReference type="Proteomes" id="UP000077266"/>
    </source>
</evidence>